<reference evidence="2 3" key="1">
    <citation type="submission" date="2017-03" db="EMBL/GenBank/DDBJ databases">
        <title>Genome Survey of Euroglyphus maynei.</title>
        <authorList>
            <person name="Arlian L.G."/>
            <person name="Morgan M.S."/>
            <person name="Rider S.D."/>
        </authorList>
    </citation>
    <scope>NUCLEOTIDE SEQUENCE [LARGE SCALE GENOMIC DNA]</scope>
    <source>
        <strain evidence="2">Arlian Lab</strain>
        <tissue evidence="2">Whole body</tissue>
    </source>
</reference>
<comment type="caution">
    <text evidence="2">The sequence shown here is derived from an EMBL/GenBank/DDBJ whole genome shotgun (WGS) entry which is preliminary data.</text>
</comment>
<dbReference type="Proteomes" id="UP000194236">
    <property type="component" value="Unassembled WGS sequence"/>
</dbReference>
<proteinExistence type="predicted"/>
<organism evidence="2 3">
    <name type="scientific">Euroglyphus maynei</name>
    <name type="common">Mayne's house dust mite</name>
    <dbReference type="NCBI Taxonomy" id="6958"/>
    <lineage>
        <taxon>Eukaryota</taxon>
        <taxon>Metazoa</taxon>
        <taxon>Ecdysozoa</taxon>
        <taxon>Arthropoda</taxon>
        <taxon>Chelicerata</taxon>
        <taxon>Arachnida</taxon>
        <taxon>Acari</taxon>
        <taxon>Acariformes</taxon>
        <taxon>Sarcoptiformes</taxon>
        <taxon>Astigmata</taxon>
        <taxon>Psoroptidia</taxon>
        <taxon>Analgoidea</taxon>
        <taxon>Pyroglyphidae</taxon>
        <taxon>Pyroglyphinae</taxon>
        <taxon>Euroglyphus</taxon>
    </lineage>
</organism>
<evidence type="ECO:0000256" key="1">
    <source>
        <dbReference type="SAM" id="MobiDB-lite"/>
    </source>
</evidence>
<evidence type="ECO:0000313" key="2">
    <source>
        <dbReference type="EMBL" id="OTF81946.1"/>
    </source>
</evidence>
<sequence>MNEWKNDGDDDRYLKNDEEEEEEKKLKIFVHRNFILIEPNSIIIRGINNEMTKNKAKTE</sequence>
<dbReference type="AlphaFoldDB" id="A0A1Y3BQR7"/>
<feature type="region of interest" description="Disordered" evidence="1">
    <location>
        <begin position="1"/>
        <end position="22"/>
    </location>
</feature>
<accession>A0A1Y3BQR7</accession>
<protein>
    <submittedName>
        <fullName evidence="2">Uncharacterized protein</fullName>
    </submittedName>
</protein>
<keyword evidence="3" id="KW-1185">Reference proteome</keyword>
<dbReference type="EMBL" id="MUJZ01010961">
    <property type="protein sequence ID" value="OTF81946.1"/>
    <property type="molecule type" value="Genomic_DNA"/>
</dbReference>
<gene>
    <name evidence="2" type="ORF">BLA29_007667</name>
</gene>
<evidence type="ECO:0000313" key="3">
    <source>
        <dbReference type="Proteomes" id="UP000194236"/>
    </source>
</evidence>
<feature type="compositionally biased region" description="Basic and acidic residues" evidence="1">
    <location>
        <begin position="1"/>
        <end position="16"/>
    </location>
</feature>
<name>A0A1Y3BQR7_EURMA</name>